<comment type="caution">
    <text evidence="2">The sequence shown here is derived from an EMBL/GenBank/DDBJ whole genome shotgun (WGS) entry which is preliminary data.</text>
</comment>
<keyword evidence="1" id="KW-0812">Transmembrane</keyword>
<keyword evidence="1" id="KW-1133">Transmembrane helix</keyword>
<accession>A0A365YBR7</accession>
<reference evidence="2 3" key="1">
    <citation type="submission" date="2018-01" db="EMBL/GenBank/DDBJ databases">
        <title>Glutamicibacter soli strain NHPC-3 Whole genome sequence and assembly.</title>
        <authorList>
            <person name="Choudhury P."/>
            <person name="Gupta D."/>
            <person name="Sengupta K."/>
            <person name="Jawed A."/>
            <person name="Sultana N."/>
            <person name="Saha P."/>
        </authorList>
    </citation>
    <scope>NUCLEOTIDE SEQUENCE [LARGE SCALE GENOMIC DNA]</scope>
    <source>
        <strain evidence="2 3">NHPC-3</strain>
    </source>
</reference>
<feature type="transmembrane region" description="Helical" evidence="1">
    <location>
        <begin position="378"/>
        <end position="397"/>
    </location>
</feature>
<feature type="transmembrane region" description="Helical" evidence="1">
    <location>
        <begin position="458"/>
        <end position="483"/>
    </location>
</feature>
<dbReference type="AlphaFoldDB" id="A0A365YBR7"/>
<evidence type="ECO:0000256" key="1">
    <source>
        <dbReference type="SAM" id="Phobius"/>
    </source>
</evidence>
<dbReference type="SUPFAM" id="SSF48452">
    <property type="entry name" value="TPR-like"/>
    <property type="match status" value="1"/>
</dbReference>
<dbReference type="InterPro" id="IPR011990">
    <property type="entry name" value="TPR-like_helical_dom_sf"/>
</dbReference>
<feature type="transmembrane region" description="Helical" evidence="1">
    <location>
        <begin position="228"/>
        <end position="245"/>
    </location>
</feature>
<feature type="transmembrane region" description="Helical" evidence="1">
    <location>
        <begin position="404"/>
        <end position="426"/>
    </location>
</feature>
<gene>
    <name evidence="2" type="ORF">C1H84_12805</name>
</gene>
<proteinExistence type="predicted"/>
<evidence type="ECO:0000313" key="3">
    <source>
        <dbReference type="Proteomes" id="UP000252167"/>
    </source>
</evidence>
<keyword evidence="3" id="KW-1185">Reference proteome</keyword>
<name>A0A365YBR7_9MICC</name>
<dbReference type="EMBL" id="POAF01000006">
    <property type="protein sequence ID" value="RBM00009.1"/>
    <property type="molecule type" value="Genomic_DNA"/>
</dbReference>
<sequence length="534" mass="58032">MEFDVLRTRVSHHLATGRAAEAVDLLKENLQQHQENPAFWVHYASGLLHLDRHAEAADAARAALNLDVEQPEAGLFLAFALMRLGQRDEALQTVYWLIETWPEFADAHYLLGLILAGSVRSAEDRMLSRQATEHALRLQPENPEYYLGAAMAARVSGDHRAALAHLQAGLGIDPHHQGMLRYAAEVENGQQLVGDRGQLLRGLLARDPLNQGLHEDFAETFIEKQRVYRNRFWIFIPLLACLAMFDSLAEAAVLVIMPALIVLVSGAFALWNRKTFKKASEPLPAGYAGDIRARHLWVFRGLRLYRASWVAGLVGALLACFDAASLLGTVVLLLGVAGSQLAAAWVDREAAGVPQDPADREAHRLFLLRRSGWLASGFWMRALMVCINLVLFGYCAAGGSRLATVPLAALGLGLLSVAVPLIVAHIRLGAAGNAFAYGQVVGASSKHRRAALVRGNVAGIYFIGLHLVPGLLATGFAAALLVVGPSALAPTDPLPMDPKRSELDFNLLDESLDELRTQHPEIVELPSLPAVELP</sequence>
<dbReference type="Gene3D" id="1.25.40.10">
    <property type="entry name" value="Tetratricopeptide repeat domain"/>
    <property type="match status" value="1"/>
</dbReference>
<dbReference type="InterPro" id="IPR019734">
    <property type="entry name" value="TPR_rpt"/>
</dbReference>
<dbReference type="Pfam" id="PF13432">
    <property type="entry name" value="TPR_16"/>
    <property type="match status" value="2"/>
</dbReference>
<organism evidence="2 3">
    <name type="scientific">Glutamicibacter soli</name>
    <dbReference type="NCBI Taxonomy" id="453836"/>
    <lineage>
        <taxon>Bacteria</taxon>
        <taxon>Bacillati</taxon>
        <taxon>Actinomycetota</taxon>
        <taxon>Actinomycetes</taxon>
        <taxon>Micrococcales</taxon>
        <taxon>Micrococcaceae</taxon>
        <taxon>Glutamicibacter</taxon>
    </lineage>
</organism>
<evidence type="ECO:0000313" key="2">
    <source>
        <dbReference type="EMBL" id="RBM00009.1"/>
    </source>
</evidence>
<dbReference type="Proteomes" id="UP000252167">
    <property type="component" value="Unassembled WGS sequence"/>
</dbReference>
<keyword evidence="1" id="KW-0472">Membrane</keyword>
<feature type="transmembrane region" description="Helical" evidence="1">
    <location>
        <begin position="251"/>
        <end position="271"/>
    </location>
</feature>
<protein>
    <submittedName>
        <fullName evidence="2">Uncharacterized protein</fullName>
    </submittedName>
</protein>
<dbReference type="RefSeq" id="WP_113607574.1">
    <property type="nucleotide sequence ID" value="NZ_POAF01000006.1"/>
</dbReference>
<feature type="transmembrane region" description="Helical" evidence="1">
    <location>
        <begin position="309"/>
        <end position="337"/>
    </location>
</feature>
<dbReference type="SMART" id="SM00028">
    <property type="entry name" value="TPR"/>
    <property type="match status" value="4"/>
</dbReference>